<evidence type="ECO:0000256" key="2">
    <source>
        <dbReference type="ARBA" id="ARBA00023315"/>
    </source>
</evidence>
<sequence>MVTTTTWTIRAIVPEHPDPALVRGLVAASDAVVVDRWGTDDFCTSETEVLSQLAHQEYTGRVRLVGLVDDEVVGYASLDLPVRDNTHTGWLDLGVVPAHRGRGLGTALHGAALDAARAAGRTTLMCSVDQATEPPEGPGTIAPSTGVGRVRADDPGVRFARAHGWSLEQVERHSRLDVPVDPDRLAAFRADAERAAGPDYRVVTWTDVCPDAYVDSYARLIQSMSTDAPVGGLDLGEDGWDAQRVRTQERVIAERGDHLLTTAVEHVPSGELAAYSSFHAPARSTQFVWQDDTLVAAAHRGHRLGMLVKAVQLQRLAAERPAVRRVSTWNAEENRWMLAINVALGFRPAGGAGEWQRPLA</sequence>
<dbReference type="Proteomes" id="UP000618382">
    <property type="component" value="Unassembled WGS sequence"/>
</dbReference>
<dbReference type="EMBL" id="JACCBK010000001">
    <property type="protein sequence ID" value="NYD86311.1"/>
    <property type="molecule type" value="Genomic_DNA"/>
</dbReference>
<dbReference type="Proteomes" id="UP000577956">
    <property type="component" value="Unassembled WGS sequence"/>
</dbReference>
<accession>A0A7Y9FI08</accession>
<keyword evidence="7" id="KW-1185">Reference proteome</keyword>
<evidence type="ECO:0000313" key="6">
    <source>
        <dbReference type="Proteomes" id="UP000577956"/>
    </source>
</evidence>
<evidence type="ECO:0000256" key="1">
    <source>
        <dbReference type="ARBA" id="ARBA00022679"/>
    </source>
</evidence>
<keyword evidence="1 5" id="KW-0808">Transferase</keyword>
<reference evidence="4 7" key="2">
    <citation type="submission" date="2021-01" db="EMBL/GenBank/DDBJ databases">
        <title>Whole genome shotgun sequence of Cellulomonas oligotrophica NBRC 109435.</title>
        <authorList>
            <person name="Komaki H."/>
            <person name="Tamura T."/>
        </authorList>
    </citation>
    <scope>NUCLEOTIDE SEQUENCE [LARGE SCALE GENOMIC DNA]</scope>
    <source>
        <strain evidence="4 7">NBRC 109435</strain>
    </source>
</reference>
<dbReference type="SUPFAM" id="SSF55729">
    <property type="entry name" value="Acyl-CoA N-acyltransferases (Nat)"/>
    <property type="match status" value="2"/>
</dbReference>
<gene>
    <name evidence="5" type="ORF">BKA21_001860</name>
    <name evidence="4" type="ORF">Col01nite_19570</name>
</gene>
<dbReference type="InterPro" id="IPR016181">
    <property type="entry name" value="Acyl_CoA_acyltransferase"/>
</dbReference>
<dbReference type="EMBL" id="BONN01000004">
    <property type="protein sequence ID" value="GIG32798.1"/>
    <property type="molecule type" value="Genomic_DNA"/>
</dbReference>
<dbReference type="GO" id="GO:0016747">
    <property type="term" value="F:acyltransferase activity, transferring groups other than amino-acyl groups"/>
    <property type="evidence" value="ECO:0007669"/>
    <property type="project" value="InterPro"/>
</dbReference>
<reference evidence="5 6" key="1">
    <citation type="submission" date="2020-07" db="EMBL/GenBank/DDBJ databases">
        <title>Sequencing the genomes of 1000 actinobacteria strains.</title>
        <authorList>
            <person name="Klenk H.-P."/>
        </authorList>
    </citation>
    <scope>NUCLEOTIDE SEQUENCE [LARGE SCALE GENOMIC DNA]</scope>
    <source>
        <strain evidence="5 6">DSM 24482</strain>
    </source>
</reference>
<name>A0A7Y9FI08_9CELL</name>
<evidence type="ECO:0000313" key="5">
    <source>
        <dbReference type="EMBL" id="NYD86311.1"/>
    </source>
</evidence>
<dbReference type="InterPro" id="IPR050832">
    <property type="entry name" value="Bact_Acetyltransf"/>
</dbReference>
<dbReference type="InterPro" id="IPR000182">
    <property type="entry name" value="GNAT_dom"/>
</dbReference>
<dbReference type="PANTHER" id="PTHR43877">
    <property type="entry name" value="AMINOALKYLPHOSPHONATE N-ACETYLTRANSFERASE-RELATED-RELATED"/>
    <property type="match status" value="1"/>
</dbReference>
<keyword evidence="2" id="KW-0012">Acyltransferase</keyword>
<dbReference type="PROSITE" id="PS51186">
    <property type="entry name" value="GNAT"/>
    <property type="match status" value="1"/>
</dbReference>
<dbReference type="CDD" id="cd04301">
    <property type="entry name" value="NAT_SF"/>
    <property type="match status" value="1"/>
</dbReference>
<feature type="domain" description="N-acetyltransferase" evidence="3">
    <location>
        <begin position="20"/>
        <end position="191"/>
    </location>
</feature>
<evidence type="ECO:0000313" key="7">
    <source>
        <dbReference type="Proteomes" id="UP000618382"/>
    </source>
</evidence>
<proteinExistence type="predicted"/>
<protein>
    <submittedName>
        <fullName evidence="4">GNAT family N-acetyltransferase</fullName>
    </submittedName>
    <submittedName>
        <fullName evidence="5">GNAT superfamily N-acetyltransferase</fullName>
    </submittedName>
</protein>
<dbReference type="Gene3D" id="3.40.630.30">
    <property type="match status" value="1"/>
</dbReference>
<dbReference type="AlphaFoldDB" id="A0A7Y9FI08"/>
<dbReference type="Pfam" id="PF00583">
    <property type="entry name" value="Acetyltransf_1"/>
    <property type="match status" value="1"/>
</dbReference>
<comment type="caution">
    <text evidence="5">The sequence shown here is derived from an EMBL/GenBank/DDBJ whole genome shotgun (WGS) entry which is preliminary data.</text>
</comment>
<dbReference type="RefSeq" id="WP_140457963.1">
    <property type="nucleotide sequence ID" value="NZ_BAABFI010000001.1"/>
</dbReference>
<evidence type="ECO:0000313" key="4">
    <source>
        <dbReference type="EMBL" id="GIG32798.1"/>
    </source>
</evidence>
<organism evidence="5 6">
    <name type="scientific">Cellulomonas oligotrophica</name>
    <dbReference type="NCBI Taxonomy" id="931536"/>
    <lineage>
        <taxon>Bacteria</taxon>
        <taxon>Bacillati</taxon>
        <taxon>Actinomycetota</taxon>
        <taxon>Actinomycetes</taxon>
        <taxon>Micrococcales</taxon>
        <taxon>Cellulomonadaceae</taxon>
        <taxon>Cellulomonas</taxon>
    </lineage>
</organism>
<evidence type="ECO:0000259" key="3">
    <source>
        <dbReference type="PROSITE" id="PS51186"/>
    </source>
</evidence>